<dbReference type="AlphaFoldDB" id="A0A2T5TWI2"/>
<name>A0A2T5TWI2_9SPHN</name>
<accession>A0A2T5TWI2</accession>
<evidence type="ECO:0008006" key="3">
    <source>
        <dbReference type="Google" id="ProtNLM"/>
    </source>
</evidence>
<dbReference type="EMBL" id="QAYE01000017">
    <property type="protein sequence ID" value="PTW43615.1"/>
    <property type="molecule type" value="Genomic_DNA"/>
</dbReference>
<comment type="caution">
    <text evidence="1">The sequence shown here is derived from an EMBL/GenBank/DDBJ whole genome shotgun (WGS) entry which is preliminary data.</text>
</comment>
<evidence type="ECO:0000313" key="1">
    <source>
        <dbReference type="EMBL" id="PTW43615.1"/>
    </source>
</evidence>
<reference evidence="1 2" key="1">
    <citation type="submission" date="2018-04" db="EMBL/GenBank/DDBJ databases">
        <title>Genomic Encyclopedia of Type Strains, Phase III (KMG-III): the genomes of soil and plant-associated and newly described type strains.</title>
        <authorList>
            <person name="Whitman W."/>
        </authorList>
    </citation>
    <scope>NUCLEOTIDE SEQUENCE [LARGE SCALE GENOMIC DNA]</scope>
    <source>
        <strain evidence="1 2">MA-olki</strain>
    </source>
</reference>
<sequence>MKFSSACPKTSIRPLYRVRKAIISAIAPTPPVVHDLDDFYCVAEVSQMLDALTEPDWRRLLRSSHYLAHGHRILAADLRQEAFVRSLDGRRRCRRSYDVVNFLIGIMRSLTSQEREADRDGPREVGIDMLSVASAAPSPEQVGHDALHYRRTIAAVFETIGSDPKLVALLNAVLDGVKGADLRTRLKVDAKGLASLRKQLKRKLASAAVNRSVP</sequence>
<evidence type="ECO:0000313" key="2">
    <source>
        <dbReference type="Proteomes" id="UP000244013"/>
    </source>
</evidence>
<dbReference type="Proteomes" id="UP000244013">
    <property type="component" value="Unassembled WGS sequence"/>
</dbReference>
<protein>
    <recommendedName>
        <fullName evidence="3">DNA-directed RNA polymerase specialized sigma24 family protein</fullName>
    </recommendedName>
</protein>
<gene>
    <name evidence="1" type="ORF">C8J25_11715</name>
</gene>
<organism evidence="1 2">
    <name type="scientific">Sphingomonas faeni</name>
    <dbReference type="NCBI Taxonomy" id="185950"/>
    <lineage>
        <taxon>Bacteria</taxon>
        <taxon>Pseudomonadati</taxon>
        <taxon>Pseudomonadota</taxon>
        <taxon>Alphaproteobacteria</taxon>
        <taxon>Sphingomonadales</taxon>
        <taxon>Sphingomonadaceae</taxon>
        <taxon>Sphingomonas</taxon>
    </lineage>
</organism>
<proteinExistence type="predicted"/>